<evidence type="ECO:0000313" key="1">
    <source>
        <dbReference type="EMBL" id="ROO85216.1"/>
    </source>
</evidence>
<dbReference type="InterPro" id="IPR016181">
    <property type="entry name" value="Acyl_CoA_acyltransferase"/>
</dbReference>
<dbReference type="EMBL" id="RJKE01000001">
    <property type="protein sequence ID" value="ROO85216.1"/>
    <property type="molecule type" value="Genomic_DNA"/>
</dbReference>
<sequence length="235" mass="25891">MDGRFGVGRAAEFQDAVSGCVFRFGEPAAWPELWERCLAGVLAAYRSFGVEAAVEYPGVRDGRTTSYFAVAMDPRGEVVGGARVLWPYRRLDDVHALRAWAGRPGEQEFRDALAARFADGIVELKAGWTDRGRRLPGLSAALSRCMAHGAWLHGVRYSLLTSSDHSLTRYLDAGAEVAANVSPVPYPDERYKTVPLWWDLLSYRETALPDQAALIDDERAQLIRSATETTSRGGL</sequence>
<organism evidence="1 2">
    <name type="scientific">Actinocorallia herbida</name>
    <dbReference type="NCBI Taxonomy" id="58109"/>
    <lineage>
        <taxon>Bacteria</taxon>
        <taxon>Bacillati</taxon>
        <taxon>Actinomycetota</taxon>
        <taxon>Actinomycetes</taxon>
        <taxon>Streptosporangiales</taxon>
        <taxon>Thermomonosporaceae</taxon>
        <taxon>Actinocorallia</taxon>
    </lineage>
</organism>
<accession>A0A3N1CVA4</accession>
<protein>
    <recommendedName>
        <fullName evidence="3">GNAT family N-acetyltransferase</fullName>
    </recommendedName>
</protein>
<evidence type="ECO:0000313" key="2">
    <source>
        <dbReference type="Proteomes" id="UP000272400"/>
    </source>
</evidence>
<dbReference type="OrthoDB" id="5175138at2"/>
<keyword evidence="2" id="KW-1185">Reference proteome</keyword>
<evidence type="ECO:0008006" key="3">
    <source>
        <dbReference type="Google" id="ProtNLM"/>
    </source>
</evidence>
<reference evidence="1 2" key="1">
    <citation type="submission" date="2018-11" db="EMBL/GenBank/DDBJ databases">
        <title>Sequencing the genomes of 1000 actinobacteria strains.</title>
        <authorList>
            <person name="Klenk H.-P."/>
        </authorList>
    </citation>
    <scope>NUCLEOTIDE SEQUENCE [LARGE SCALE GENOMIC DNA]</scope>
    <source>
        <strain evidence="1 2">DSM 44254</strain>
    </source>
</reference>
<name>A0A3N1CVA4_9ACTN</name>
<dbReference type="AlphaFoldDB" id="A0A3N1CVA4"/>
<proteinExistence type="predicted"/>
<dbReference type="Proteomes" id="UP000272400">
    <property type="component" value="Unassembled WGS sequence"/>
</dbReference>
<dbReference type="RefSeq" id="WP_123664743.1">
    <property type="nucleotide sequence ID" value="NZ_RJKE01000001.1"/>
</dbReference>
<gene>
    <name evidence="1" type="ORF">EDD29_2756</name>
</gene>
<comment type="caution">
    <text evidence="1">The sequence shown here is derived from an EMBL/GenBank/DDBJ whole genome shotgun (WGS) entry which is preliminary data.</text>
</comment>
<dbReference type="SUPFAM" id="SSF55729">
    <property type="entry name" value="Acyl-CoA N-acyltransferases (Nat)"/>
    <property type="match status" value="1"/>
</dbReference>